<keyword evidence="6" id="KW-0489">Methyltransferase</keyword>
<dbReference type="AlphaFoldDB" id="A0AAU2HE23"/>
<evidence type="ECO:0000256" key="3">
    <source>
        <dbReference type="ARBA" id="ARBA00011890"/>
    </source>
</evidence>
<evidence type="ECO:0000256" key="10">
    <source>
        <dbReference type="ARBA" id="ARBA00031323"/>
    </source>
</evidence>
<keyword evidence="8" id="KW-0949">S-adenosyl-L-methionine</keyword>
<evidence type="ECO:0000256" key="9">
    <source>
        <dbReference type="ARBA" id="ARBA00030757"/>
    </source>
</evidence>
<dbReference type="GO" id="GO:0004719">
    <property type="term" value="F:protein-L-isoaspartate (D-aspartate) O-methyltransferase activity"/>
    <property type="evidence" value="ECO:0007669"/>
    <property type="project" value="UniProtKB-EC"/>
</dbReference>
<reference evidence="13" key="1">
    <citation type="submission" date="2022-10" db="EMBL/GenBank/DDBJ databases">
        <title>The complete genomes of actinobacterial strains from the NBC collection.</title>
        <authorList>
            <person name="Joergensen T.S."/>
            <person name="Alvarez Arevalo M."/>
            <person name="Sterndorff E.B."/>
            <person name="Faurdal D."/>
            <person name="Vuksanovic O."/>
            <person name="Mourched A.-S."/>
            <person name="Charusanti P."/>
            <person name="Shaw S."/>
            <person name="Blin K."/>
            <person name="Weber T."/>
        </authorList>
    </citation>
    <scope>NUCLEOTIDE SEQUENCE</scope>
    <source>
        <strain evidence="13">NBC_00060</strain>
    </source>
</reference>
<dbReference type="EMBL" id="CP108253">
    <property type="protein sequence ID" value="WTU38176.1"/>
    <property type="molecule type" value="Genomic_DNA"/>
</dbReference>
<organism evidence="13">
    <name type="scientific">Streptomyces sp. NBC_00060</name>
    <dbReference type="NCBI Taxonomy" id="2975636"/>
    <lineage>
        <taxon>Bacteria</taxon>
        <taxon>Bacillati</taxon>
        <taxon>Actinomycetota</taxon>
        <taxon>Actinomycetes</taxon>
        <taxon>Kitasatosporales</taxon>
        <taxon>Streptomycetaceae</taxon>
        <taxon>Streptomyces</taxon>
    </lineage>
</organism>
<evidence type="ECO:0000256" key="2">
    <source>
        <dbReference type="ARBA" id="ARBA00005369"/>
    </source>
</evidence>
<comment type="subcellular location">
    <subcellularLocation>
        <location evidence="1">Cytoplasm</location>
    </subcellularLocation>
</comment>
<evidence type="ECO:0000256" key="7">
    <source>
        <dbReference type="ARBA" id="ARBA00022679"/>
    </source>
</evidence>
<keyword evidence="7" id="KW-0808">Transferase</keyword>
<dbReference type="InterPro" id="IPR029063">
    <property type="entry name" value="SAM-dependent_MTases_sf"/>
</dbReference>
<name>A0AAU2HE23_9ACTN</name>
<evidence type="ECO:0000313" key="13">
    <source>
        <dbReference type="EMBL" id="WTU45182.1"/>
    </source>
</evidence>
<protein>
    <recommendedName>
        <fullName evidence="4">Protein-L-isoaspartate O-methyltransferase</fullName>
        <ecNumber evidence="3">2.1.1.77</ecNumber>
    </recommendedName>
    <alternativeName>
        <fullName evidence="11">L-isoaspartyl protein carboxyl methyltransferase</fullName>
    </alternativeName>
    <alternativeName>
        <fullName evidence="9">Protein L-isoaspartyl methyltransferase</fullName>
    </alternativeName>
    <alternativeName>
        <fullName evidence="10">Protein-beta-aspartate methyltransferase</fullName>
    </alternativeName>
</protein>
<evidence type="ECO:0000256" key="1">
    <source>
        <dbReference type="ARBA" id="ARBA00004496"/>
    </source>
</evidence>
<dbReference type="Gene3D" id="3.40.50.150">
    <property type="entry name" value="Vaccinia Virus protein VP39"/>
    <property type="match status" value="1"/>
</dbReference>
<evidence type="ECO:0000256" key="8">
    <source>
        <dbReference type="ARBA" id="ARBA00022691"/>
    </source>
</evidence>
<evidence type="ECO:0000256" key="5">
    <source>
        <dbReference type="ARBA" id="ARBA00022490"/>
    </source>
</evidence>
<keyword evidence="5" id="KW-0963">Cytoplasm</keyword>
<dbReference type="CDD" id="cd02440">
    <property type="entry name" value="AdoMet_MTases"/>
    <property type="match status" value="1"/>
</dbReference>
<evidence type="ECO:0000256" key="4">
    <source>
        <dbReference type="ARBA" id="ARBA00013346"/>
    </source>
</evidence>
<comment type="similarity">
    <text evidence="2">Belongs to the methyltransferase superfamily. L-isoaspartyl/D-aspartyl protein methyltransferase family.</text>
</comment>
<accession>A0AAU2HE23</accession>
<dbReference type="PANTHER" id="PTHR11579">
    <property type="entry name" value="PROTEIN-L-ISOASPARTATE O-METHYLTRANSFERASE"/>
    <property type="match status" value="1"/>
</dbReference>
<dbReference type="EC" id="2.1.1.77" evidence="3"/>
<dbReference type="GO" id="GO:0005737">
    <property type="term" value="C:cytoplasm"/>
    <property type="evidence" value="ECO:0007669"/>
    <property type="project" value="UniProtKB-SubCell"/>
</dbReference>
<dbReference type="Pfam" id="PF01135">
    <property type="entry name" value="PCMT"/>
    <property type="match status" value="1"/>
</dbReference>
<evidence type="ECO:0000313" key="12">
    <source>
        <dbReference type="EMBL" id="WTU38176.1"/>
    </source>
</evidence>
<dbReference type="GO" id="GO:0032259">
    <property type="term" value="P:methylation"/>
    <property type="evidence" value="ECO:0007669"/>
    <property type="project" value="UniProtKB-KW"/>
</dbReference>
<dbReference type="InterPro" id="IPR000682">
    <property type="entry name" value="PCMT"/>
</dbReference>
<dbReference type="PANTHER" id="PTHR11579:SF0">
    <property type="entry name" value="PROTEIN-L-ISOASPARTATE(D-ASPARTATE) O-METHYLTRANSFERASE"/>
    <property type="match status" value="1"/>
</dbReference>
<dbReference type="EMBL" id="CP108253">
    <property type="protein sequence ID" value="WTU45182.1"/>
    <property type="molecule type" value="Genomic_DNA"/>
</dbReference>
<sequence>MNYRARAARELDAMGAFRSPWLRPAFDAVDREMFAPAQFWTLATDEKGLHPVIDRSADFDAWQAGVWDTHNSLITQMDDGRTPADGPARGDYTSSISALDIAFEKLNQLDVEPEHRVLEIGTASGYHTALLAERVGAAQVTTIEIDPALSAWGADNLGKAGYAPYVVRGDGLAGHPESAPFDRIINTASLRRIPAAWRRQTTDGGIILTPFNTLYANGGLLKLRVHDGIASGPFVGSASYMWARSERPREPARNPDTYALTSSPIDPAQVLDGTWAQDFAIGLHVPHIAIDRQRDDDSTRRAQIRDDTGASVTVVRYTDWWEDGAVTVWGERDLWAEVVTAYTAWRTASQPHVTRYGLTVSDEGQQVWLDKPDHVLRR</sequence>
<gene>
    <name evidence="12" type="ORF">OHV25_00540</name>
    <name evidence="13" type="ORF">OHV25_39300</name>
</gene>
<proteinExistence type="inferred from homology"/>
<dbReference type="SUPFAM" id="SSF53335">
    <property type="entry name" value="S-adenosyl-L-methionine-dependent methyltransferases"/>
    <property type="match status" value="1"/>
</dbReference>
<evidence type="ECO:0000256" key="6">
    <source>
        <dbReference type="ARBA" id="ARBA00022603"/>
    </source>
</evidence>
<evidence type="ECO:0000256" key="11">
    <source>
        <dbReference type="ARBA" id="ARBA00031350"/>
    </source>
</evidence>